<evidence type="ECO:0000313" key="4">
    <source>
        <dbReference type="Proteomes" id="UP000189370"/>
    </source>
</evidence>
<protein>
    <recommendedName>
        <fullName evidence="5">PGF-CTERM sorting domain-containing protein</fullName>
    </recommendedName>
</protein>
<dbReference type="RefSeq" id="WP_076147172.1">
    <property type="nucleotide sequence ID" value="NZ_LWLN01000001.1"/>
</dbReference>
<organism evidence="3 4">
    <name type="scientific">Natrinema saccharevitans</name>
    <dbReference type="NCBI Taxonomy" id="301967"/>
    <lineage>
        <taxon>Archaea</taxon>
        <taxon>Methanobacteriati</taxon>
        <taxon>Methanobacteriota</taxon>
        <taxon>Stenosarchaea group</taxon>
        <taxon>Halobacteria</taxon>
        <taxon>Halobacteriales</taxon>
        <taxon>Natrialbaceae</taxon>
        <taxon>Natrinema</taxon>
    </lineage>
</organism>
<proteinExistence type="predicted"/>
<sequence length="555" mass="58772">MRSTSARSSVALFAVVLAAVLVTGGIAGPVVATAPTADSSTAIDASPAAESLAASSAATGTQTDRPADPSTEDTVGYVEGYWYDDELPVDDRGDAVVDESELDAVVYRSMARVEKIRNLTFEEGVDVDVVSRSEYRDTNEERFTNVTDADRLEGNVGYEALFMVDRDTDAIDSMRSVYGGAVAGYYDPETDEIVIVSDNPETPELDELTLGHELVHALQDQRFDLESLEGTTQDSETAKNGLVEGDASWVENEYERRCGTDWDCLTPSGSDGQGDVGDVNWGIYFSIYQPYSDGPAYVDHLREQGPGWSAVNAAYDDPPTTTSAVINPGTEREPATVPVPDRSSEDWRQLQVDGEVANDTVGEAGVVAMFAAGAVDRNRESVISAEDFFGADLGEYDYDQPATDGWAGDQLVVYTNDDADAGSGPGAAGDAGYVWRTQWDTADDTEQFVDAYGQLLATHGAESVDGRQDTAVIEDGGYAGAYYLERNGTTVTIVRAPSVAELPNVEAGAAPKGDGELLTLEEGAETVPGFGVGVAAIALALAAVVARVAAGRGRN</sequence>
<keyword evidence="4" id="KW-1185">Reference proteome</keyword>
<evidence type="ECO:0008006" key="5">
    <source>
        <dbReference type="Google" id="ProtNLM"/>
    </source>
</evidence>
<keyword evidence="2" id="KW-0812">Transmembrane</keyword>
<keyword evidence="2" id="KW-0472">Membrane</keyword>
<evidence type="ECO:0000313" key="3">
    <source>
        <dbReference type="EMBL" id="OLZ42038.1"/>
    </source>
</evidence>
<dbReference type="AlphaFoldDB" id="A0A1S8AYU2"/>
<gene>
    <name evidence="3" type="ORF">A6E15_14130</name>
</gene>
<dbReference type="Proteomes" id="UP000189370">
    <property type="component" value="Unassembled WGS sequence"/>
</dbReference>
<keyword evidence="2" id="KW-1133">Transmembrane helix</keyword>
<feature type="transmembrane region" description="Helical" evidence="2">
    <location>
        <begin position="530"/>
        <end position="550"/>
    </location>
</feature>
<name>A0A1S8AYU2_9EURY</name>
<comment type="caution">
    <text evidence="3">The sequence shown here is derived from an EMBL/GenBank/DDBJ whole genome shotgun (WGS) entry which is preliminary data.</text>
</comment>
<evidence type="ECO:0000256" key="2">
    <source>
        <dbReference type="SAM" id="Phobius"/>
    </source>
</evidence>
<dbReference type="NCBIfam" id="NF038145">
    <property type="entry name" value="Hvo_1808_fam"/>
    <property type="match status" value="1"/>
</dbReference>
<accession>A0A1S8AYU2</accession>
<dbReference type="EMBL" id="LWLN01000001">
    <property type="protein sequence ID" value="OLZ42038.1"/>
    <property type="molecule type" value="Genomic_DNA"/>
</dbReference>
<reference evidence="4" key="1">
    <citation type="submission" date="2016-04" db="EMBL/GenBank/DDBJ databases">
        <authorList>
            <person name="Chen S.-C."/>
            <person name="Lai M.-C."/>
        </authorList>
    </citation>
    <scope>NUCLEOTIDE SEQUENCE [LARGE SCALE GENOMIC DNA]</scope>
    <source>
        <strain evidence="4">AB14</strain>
    </source>
</reference>
<dbReference type="OrthoDB" id="85977at2157"/>
<dbReference type="STRING" id="301967.A6E15_14130"/>
<evidence type="ECO:0000256" key="1">
    <source>
        <dbReference type="SAM" id="MobiDB-lite"/>
    </source>
</evidence>
<dbReference type="InterPro" id="IPR047792">
    <property type="entry name" value="Hvo_1808-like"/>
</dbReference>
<feature type="region of interest" description="Disordered" evidence="1">
    <location>
        <begin position="53"/>
        <end position="73"/>
    </location>
</feature>